<comment type="similarity">
    <text evidence="8">Belongs to the glycosyltransferase 22 family.</text>
</comment>
<dbReference type="EC" id="2.4.1.-" evidence="8"/>
<evidence type="ECO:0000256" key="4">
    <source>
        <dbReference type="ARBA" id="ARBA00022692"/>
    </source>
</evidence>
<feature type="coiled-coil region" evidence="9">
    <location>
        <begin position="334"/>
        <end position="368"/>
    </location>
</feature>
<dbReference type="GO" id="GO:0006506">
    <property type="term" value="P:GPI anchor biosynthetic process"/>
    <property type="evidence" value="ECO:0007669"/>
    <property type="project" value="TreeGrafter"/>
</dbReference>
<keyword evidence="9" id="KW-0175">Coiled coil</keyword>
<evidence type="ECO:0000313" key="11">
    <source>
        <dbReference type="EMBL" id="GAX11359.1"/>
    </source>
</evidence>
<dbReference type="GO" id="GO:0000026">
    <property type="term" value="F:alpha-1,2-mannosyltransferase activity"/>
    <property type="evidence" value="ECO:0007669"/>
    <property type="project" value="TreeGrafter"/>
</dbReference>
<dbReference type="PANTHER" id="PTHR22760">
    <property type="entry name" value="GLYCOSYLTRANSFERASE"/>
    <property type="match status" value="1"/>
</dbReference>
<evidence type="ECO:0000256" key="10">
    <source>
        <dbReference type="SAM" id="MobiDB-lite"/>
    </source>
</evidence>
<keyword evidence="2 8" id="KW-0328">Glycosyltransferase</keyword>
<accession>A0A1Z5JBM7</accession>
<evidence type="ECO:0000256" key="1">
    <source>
        <dbReference type="ARBA" id="ARBA00004477"/>
    </source>
</evidence>
<keyword evidence="7 8" id="KW-0472">Membrane</keyword>
<keyword evidence="4 8" id="KW-0812">Transmembrane</keyword>
<protein>
    <recommendedName>
        <fullName evidence="8">Mannosyltransferase</fullName>
        <ecNumber evidence="8">2.4.1.-</ecNumber>
    </recommendedName>
</protein>
<name>A0A1Z5JBM7_FISSO</name>
<feature type="region of interest" description="Disordered" evidence="10">
    <location>
        <begin position="309"/>
        <end position="330"/>
    </location>
</feature>
<gene>
    <name evidence="11" type="ORF">FisN_22Lh029</name>
</gene>
<organism evidence="11 12">
    <name type="scientific">Fistulifera solaris</name>
    <name type="common">Oleaginous diatom</name>
    <dbReference type="NCBI Taxonomy" id="1519565"/>
    <lineage>
        <taxon>Eukaryota</taxon>
        <taxon>Sar</taxon>
        <taxon>Stramenopiles</taxon>
        <taxon>Ochrophyta</taxon>
        <taxon>Bacillariophyta</taxon>
        <taxon>Bacillariophyceae</taxon>
        <taxon>Bacillariophycidae</taxon>
        <taxon>Naviculales</taxon>
        <taxon>Naviculaceae</taxon>
        <taxon>Fistulifera</taxon>
    </lineage>
</organism>
<dbReference type="GO" id="GO:0005789">
    <property type="term" value="C:endoplasmic reticulum membrane"/>
    <property type="evidence" value="ECO:0007669"/>
    <property type="project" value="UniProtKB-SubCell"/>
</dbReference>
<dbReference type="InterPro" id="IPR005599">
    <property type="entry name" value="GPI_mannosylTrfase"/>
</dbReference>
<comment type="caution">
    <text evidence="11">The sequence shown here is derived from an EMBL/GenBank/DDBJ whole genome shotgun (WGS) entry which is preliminary data.</text>
</comment>
<comment type="subcellular location">
    <subcellularLocation>
        <location evidence="1 8">Endoplasmic reticulum membrane</location>
        <topology evidence="1 8">Multi-pass membrane protein</topology>
    </subcellularLocation>
</comment>
<reference evidence="11 12" key="1">
    <citation type="journal article" date="2015" name="Plant Cell">
        <title>Oil accumulation by the oleaginous diatom Fistulifera solaris as revealed by the genome and transcriptome.</title>
        <authorList>
            <person name="Tanaka T."/>
            <person name="Maeda Y."/>
            <person name="Veluchamy A."/>
            <person name="Tanaka M."/>
            <person name="Abida H."/>
            <person name="Marechal E."/>
            <person name="Bowler C."/>
            <person name="Muto M."/>
            <person name="Sunaga Y."/>
            <person name="Tanaka M."/>
            <person name="Yoshino T."/>
            <person name="Taniguchi T."/>
            <person name="Fukuda Y."/>
            <person name="Nemoto M."/>
            <person name="Matsumoto M."/>
            <person name="Wong P.S."/>
            <person name="Aburatani S."/>
            <person name="Fujibuchi W."/>
        </authorList>
    </citation>
    <scope>NUCLEOTIDE SEQUENCE [LARGE SCALE GENOMIC DNA]</scope>
    <source>
        <strain evidence="11 12">JPCC DA0580</strain>
    </source>
</reference>
<feature type="transmembrane region" description="Helical" evidence="8">
    <location>
        <begin position="374"/>
        <end position="392"/>
    </location>
</feature>
<dbReference type="Pfam" id="PF03901">
    <property type="entry name" value="Glyco_transf_22"/>
    <property type="match status" value="1"/>
</dbReference>
<feature type="compositionally biased region" description="Polar residues" evidence="10">
    <location>
        <begin position="313"/>
        <end position="323"/>
    </location>
</feature>
<evidence type="ECO:0000313" key="12">
    <source>
        <dbReference type="Proteomes" id="UP000198406"/>
    </source>
</evidence>
<dbReference type="EMBL" id="BDSP01000041">
    <property type="protein sequence ID" value="GAX11359.1"/>
    <property type="molecule type" value="Genomic_DNA"/>
</dbReference>
<feature type="transmembrane region" description="Helical" evidence="8">
    <location>
        <begin position="187"/>
        <end position="212"/>
    </location>
</feature>
<dbReference type="AlphaFoldDB" id="A0A1Z5JBM7"/>
<evidence type="ECO:0000256" key="9">
    <source>
        <dbReference type="SAM" id="Coils"/>
    </source>
</evidence>
<feature type="transmembrane region" description="Helical" evidence="8">
    <location>
        <begin position="133"/>
        <end position="150"/>
    </location>
</feature>
<keyword evidence="12" id="KW-1185">Reference proteome</keyword>
<evidence type="ECO:0000256" key="6">
    <source>
        <dbReference type="ARBA" id="ARBA00022989"/>
    </source>
</evidence>
<dbReference type="PANTHER" id="PTHR22760:SF4">
    <property type="entry name" value="GPI MANNOSYLTRANSFERASE 3"/>
    <property type="match status" value="1"/>
</dbReference>
<feature type="transmembrane region" description="Helical" evidence="8">
    <location>
        <begin position="7"/>
        <end position="25"/>
    </location>
</feature>
<proteinExistence type="inferred from homology"/>
<evidence type="ECO:0000256" key="5">
    <source>
        <dbReference type="ARBA" id="ARBA00022824"/>
    </source>
</evidence>
<dbReference type="Proteomes" id="UP000198406">
    <property type="component" value="Unassembled WGS sequence"/>
</dbReference>
<evidence type="ECO:0000256" key="2">
    <source>
        <dbReference type="ARBA" id="ARBA00022676"/>
    </source>
</evidence>
<keyword evidence="5 8" id="KW-0256">Endoplasmic reticulum</keyword>
<evidence type="ECO:0000256" key="8">
    <source>
        <dbReference type="RuleBase" id="RU363075"/>
    </source>
</evidence>
<keyword evidence="3" id="KW-0808">Transferase</keyword>
<keyword evidence="6 8" id="KW-1133">Transmembrane helix</keyword>
<dbReference type="OrthoDB" id="416834at2759"/>
<evidence type="ECO:0000256" key="7">
    <source>
        <dbReference type="ARBA" id="ARBA00023136"/>
    </source>
</evidence>
<dbReference type="InParanoid" id="A0A1Z5JBM7"/>
<feature type="transmembrane region" description="Helical" evidence="8">
    <location>
        <begin position="278"/>
        <end position="300"/>
    </location>
</feature>
<sequence>MTDRLPGWPLFLLLCVFRIFNVSWIESYFDPDEFWQTLEPAYCTVFQSPCVWTWEWTRRPVSEMNLIESSLWGPARSFVSVVPTIVFYRILQFLGVHSHYWISRGPLIWNAVLVAAPTDWAIAYTGVWLWGNYWALLATLISWFQAYSLIRTFANSQETMLLSVAVALVCPELFGKTAGGFQRRSSLAFLLGGLSVAIRFTSLAAFVPLGVLLALQQTSFQSKIIVLFMPCAFWGVLGLLVGLVIDRCFYGFWTIPFLGNFHFNVILDHASLYGSHPWHWYFTMGLPVVAGLLLPMILFMKTGVPAARPSVPSPRNTTNTAEPVNSEGDPVDTLKELEKLHKQLEREKQEVEERLRSLEAHRIMVQNADSRQRMAVRSLWIIMLSYLAIMSLNDHKEFRYIHPVLPLVCLLSAPYIQQLVVDFGSRTIRQSAILLLVIPNLLAVLYLGRFHQSGPIHVNKAILEAALKVPSQAPFSIHYLTGACHSTPLYSYLHSPQVQFDTWTLDCSPSCRADPSQICEYERFDRDPEAFVDEAYQLTACQMREDETCEKVDKIPDFIVTFTRYAEDLHLSSLGLHAMARFPHHLKGVQLGGWRFGDTEPKWARYLLTDWLHLSVEEMVVYAGGKFAS</sequence>
<evidence type="ECO:0000256" key="3">
    <source>
        <dbReference type="ARBA" id="ARBA00022679"/>
    </source>
</evidence>
<feature type="transmembrane region" description="Helical" evidence="8">
    <location>
        <begin position="224"/>
        <end position="245"/>
    </location>
</feature>
<feature type="transmembrane region" description="Helical" evidence="8">
    <location>
        <begin position="428"/>
        <end position="448"/>
    </location>
</feature>